<dbReference type="Pfam" id="PF08541">
    <property type="entry name" value="ACP_syn_III_C"/>
    <property type="match status" value="1"/>
</dbReference>
<dbReference type="PANTHER" id="PTHR34069:SF2">
    <property type="entry name" value="BETA-KETOACYL-[ACYL-CARRIER-PROTEIN] SYNTHASE III"/>
    <property type="match status" value="1"/>
</dbReference>
<name>A0A0G0QQ32_9BACT</name>
<organism evidence="4 5">
    <name type="scientific">Candidatus Daviesbacteria bacterium GW2011_GWC2_40_12</name>
    <dbReference type="NCBI Taxonomy" id="1618431"/>
    <lineage>
        <taxon>Bacteria</taxon>
        <taxon>Candidatus Daviesiibacteriota</taxon>
    </lineage>
</organism>
<dbReference type="InterPro" id="IPR004656">
    <property type="entry name" value="HMG_CoA_Synthase"/>
</dbReference>
<dbReference type="InterPro" id="IPR016039">
    <property type="entry name" value="Thiolase-like"/>
</dbReference>
<reference evidence="4 5" key="1">
    <citation type="journal article" date="2015" name="Nature">
        <title>rRNA introns, odd ribosomes, and small enigmatic genomes across a large radiation of phyla.</title>
        <authorList>
            <person name="Brown C.T."/>
            <person name="Hug L.A."/>
            <person name="Thomas B.C."/>
            <person name="Sharon I."/>
            <person name="Castelle C.J."/>
            <person name="Singh A."/>
            <person name="Wilkins M.J."/>
            <person name="Williams K.H."/>
            <person name="Banfield J.F."/>
        </authorList>
    </citation>
    <scope>NUCLEOTIDE SEQUENCE [LARGE SCALE GENOMIC DNA]</scope>
</reference>
<feature type="domain" description="Beta-ketoacyl-[acyl-carrier-protein] synthase III C-terminal" evidence="3">
    <location>
        <begin position="229"/>
        <end position="316"/>
    </location>
</feature>
<dbReference type="PATRIC" id="fig|1618431.3.peg.465"/>
<comment type="caution">
    <text evidence="4">The sequence shown here is derived from an EMBL/GenBank/DDBJ whole genome shotgun (WGS) entry which is preliminary data.</text>
</comment>
<dbReference type="SUPFAM" id="SSF53901">
    <property type="entry name" value="Thiolase-like"/>
    <property type="match status" value="2"/>
</dbReference>
<dbReference type="GO" id="GO:0004421">
    <property type="term" value="F:hydroxymethylglutaryl-CoA synthase activity"/>
    <property type="evidence" value="ECO:0007669"/>
    <property type="project" value="InterPro"/>
</dbReference>
<evidence type="ECO:0000256" key="2">
    <source>
        <dbReference type="ARBA" id="ARBA00023315"/>
    </source>
</evidence>
<proteinExistence type="predicted"/>
<dbReference type="Proteomes" id="UP000034881">
    <property type="component" value="Unassembled WGS sequence"/>
</dbReference>
<protein>
    <recommendedName>
        <fullName evidence="3">Beta-ketoacyl-[acyl-carrier-protein] synthase III C-terminal domain-containing protein</fullName>
    </recommendedName>
</protein>
<dbReference type="NCBIfam" id="NF003274">
    <property type="entry name" value="PRK04262.1"/>
    <property type="match status" value="1"/>
</dbReference>
<evidence type="ECO:0000313" key="5">
    <source>
        <dbReference type="Proteomes" id="UP000034881"/>
    </source>
</evidence>
<dbReference type="PANTHER" id="PTHR34069">
    <property type="entry name" value="3-OXOACYL-[ACYL-CARRIER-PROTEIN] SYNTHASE 3"/>
    <property type="match status" value="1"/>
</dbReference>
<dbReference type="InterPro" id="IPR013747">
    <property type="entry name" value="ACP_syn_III_C"/>
</dbReference>
<dbReference type="CDD" id="cd00827">
    <property type="entry name" value="init_cond_enzymes"/>
    <property type="match status" value="1"/>
</dbReference>
<keyword evidence="2" id="KW-0012">Acyltransferase</keyword>
<dbReference type="AlphaFoldDB" id="A0A0G0QQ32"/>
<gene>
    <name evidence="4" type="ORF">UT77_C0003G0008</name>
</gene>
<dbReference type="Gene3D" id="3.40.47.10">
    <property type="match status" value="1"/>
</dbReference>
<dbReference type="NCBIfam" id="TIGR00748">
    <property type="entry name" value="HMG_CoA_syn_Arc"/>
    <property type="match status" value="1"/>
</dbReference>
<sequence>MLCDRDERPSMTGIVSYGVYIPKYRIKPSQVAHAWGKEVKGVENSLGVFEKAVASVDEDAVTLAVESSFRALTNGQIEPEKIGAITIGSESHPYAVKPSSTTVAGILGMQGEYLAVDLEFACKAGTAGIQLLSSLVEAKKAQYCLAIGSDVAQAKPSDVLEYTAGSAAAAFILGRDNLIAELLDFTSYSSDTPDFWRKDNEKFPSHAGRFTGGPAYFAHVGKASELIFEKTKMKPSDFDYAVFHMPNGKFPKEAARKLGFSEQQLKPGFVVPFIGNPYSASSMVGLAATLDIAKNGDKIFVCSYGSGAGADAFVFEVTKNITAHQTKNKESVAKQIKNKQYIDYSLLAKNIISKYRI</sequence>
<evidence type="ECO:0000259" key="3">
    <source>
        <dbReference type="Pfam" id="PF08541"/>
    </source>
</evidence>
<dbReference type="GO" id="GO:0044550">
    <property type="term" value="P:secondary metabolite biosynthetic process"/>
    <property type="evidence" value="ECO:0007669"/>
    <property type="project" value="TreeGrafter"/>
</dbReference>
<accession>A0A0G0QQ32</accession>
<keyword evidence="1" id="KW-0808">Transferase</keyword>
<dbReference type="EMBL" id="LBYB01000003">
    <property type="protein sequence ID" value="KKR42213.1"/>
    <property type="molecule type" value="Genomic_DNA"/>
</dbReference>
<evidence type="ECO:0000256" key="1">
    <source>
        <dbReference type="ARBA" id="ARBA00022679"/>
    </source>
</evidence>
<evidence type="ECO:0000313" key="4">
    <source>
        <dbReference type="EMBL" id="KKR42213.1"/>
    </source>
</evidence>